<evidence type="ECO:0000256" key="1">
    <source>
        <dbReference type="SAM" id="Phobius"/>
    </source>
</evidence>
<comment type="caution">
    <text evidence="2">The sequence shown here is derived from an EMBL/GenBank/DDBJ whole genome shotgun (WGS) entry which is preliminary data.</text>
</comment>
<feature type="transmembrane region" description="Helical" evidence="1">
    <location>
        <begin position="6"/>
        <end position="31"/>
    </location>
</feature>
<organism evidence="2 3">
    <name type="scientific">Motilimonas cestriensis</name>
    <dbReference type="NCBI Taxonomy" id="2742685"/>
    <lineage>
        <taxon>Bacteria</taxon>
        <taxon>Pseudomonadati</taxon>
        <taxon>Pseudomonadota</taxon>
        <taxon>Gammaproteobacteria</taxon>
        <taxon>Alteromonadales</taxon>
        <taxon>Alteromonadales genera incertae sedis</taxon>
        <taxon>Motilimonas</taxon>
    </lineage>
</organism>
<evidence type="ECO:0000313" key="3">
    <source>
        <dbReference type="Proteomes" id="UP001201273"/>
    </source>
</evidence>
<reference evidence="2 3" key="1">
    <citation type="journal article" date="2022" name="Environ. Microbiol. Rep.">
        <title>Eco-phylogenetic analyses reveal divergent evolution of vitamin B12 metabolism in the marine bacterial family 'Psychromonadaceae'.</title>
        <authorList>
            <person name="Jin X."/>
            <person name="Yang Y."/>
            <person name="Cao H."/>
            <person name="Gao B."/>
            <person name="Zhao Z."/>
        </authorList>
    </citation>
    <scope>NUCLEOTIDE SEQUENCE [LARGE SCALE GENOMIC DNA]</scope>
    <source>
        <strain evidence="2 3">MKS20</strain>
    </source>
</reference>
<name>A0ABS8WEY3_9GAMM</name>
<dbReference type="Proteomes" id="UP001201273">
    <property type="component" value="Unassembled WGS sequence"/>
</dbReference>
<feature type="transmembrane region" description="Helical" evidence="1">
    <location>
        <begin position="83"/>
        <end position="103"/>
    </location>
</feature>
<keyword evidence="1" id="KW-0472">Membrane</keyword>
<accession>A0ABS8WEY3</accession>
<sequence length="107" mass="12502">MLWIAILAAFGWTLLQVFLLFLSTQCIFSLIEFRSETENMYQKLLSNLIMLLFYSLFLLPLISLGLFYFAVINITGWHELEPAIWTFATWCGVLFTFCSLLSVKNRM</sequence>
<dbReference type="EMBL" id="JAIMJA010000026">
    <property type="protein sequence ID" value="MCE2596882.1"/>
    <property type="molecule type" value="Genomic_DNA"/>
</dbReference>
<feature type="transmembrane region" description="Helical" evidence="1">
    <location>
        <begin position="51"/>
        <end position="71"/>
    </location>
</feature>
<keyword evidence="1" id="KW-1133">Transmembrane helix</keyword>
<proteinExistence type="predicted"/>
<keyword evidence="3" id="KW-1185">Reference proteome</keyword>
<dbReference type="RefSeq" id="WP_233054638.1">
    <property type="nucleotide sequence ID" value="NZ_CP170335.1"/>
</dbReference>
<keyword evidence="1" id="KW-0812">Transmembrane</keyword>
<gene>
    <name evidence="2" type="ORF">K6Y31_19080</name>
</gene>
<evidence type="ECO:0000313" key="2">
    <source>
        <dbReference type="EMBL" id="MCE2596882.1"/>
    </source>
</evidence>
<protein>
    <submittedName>
        <fullName evidence="2">Uncharacterized protein</fullName>
    </submittedName>
</protein>